<reference evidence="2" key="1">
    <citation type="journal article" date="2015" name="Nature">
        <title>Complex archaea that bridge the gap between prokaryotes and eukaryotes.</title>
        <authorList>
            <person name="Spang A."/>
            <person name="Saw J.H."/>
            <person name="Jorgensen S.L."/>
            <person name="Zaremba-Niedzwiedzka K."/>
            <person name="Martijn J."/>
            <person name="Lind A.E."/>
            <person name="van Eijk R."/>
            <person name="Schleper C."/>
            <person name="Guy L."/>
            <person name="Ettema T.J."/>
        </authorList>
    </citation>
    <scope>NUCLEOTIDE SEQUENCE</scope>
</reference>
<evidence type="ECO:0000256" key="1">
    <source>
        <dbReference type="SAM" id="MobiDB-lite"/>
    </source>
</evidence>
<sequence>MERIEKFESVTNEYQGATPGEDRRAEDFGMLYEKESAIMLNGGGILGIKMLDLGMRLQKGGNRPGWVTRFEIKYSTGDER</sequence>
<dbReference type="AlphaFoldDB" id="A0A0F9BWD1"/>
<organism evidence="2">
    <name type="scientific">marine sediment metagenome</name>
    <dbReference type="NCBI Taxonomy" id="412755"/>
    <lineage>
        <taxon>unclassified sequences</taxon>
        <taxon>metagenomes</taxon>
        <taxon>ecological metagenomes</taxon>
    </lineage>
</organism>
<comment type="caution">
    <text evidence="2">The sequence shown here is derived from an EMBL/GenBank/DDBJ whole genome shotgun (WGS) entry which is preliminary data.</text>
</comment>
<accession>A0A0F9BWD1</accession>
<dbReference type="EMBL" id="LAZR01047212">
    <property type="protein sequence ID" value="KKK94744.1"/>
    <property type="molecule type" value="Genomic_DNA"/>
</dbReference>
<proteinExistence type="predicted"/>
<evidence type="ECO:0000313" key="2">
    <source>
        <dbReference type="EMBL" id="KKK94744.1"/>
    </source>
</evidence>
<name>A0A0F9BWD1_9ZZZZ</name>
<feature type="region of interest" description="Disordered" evidence="1">
    <location>
        <begin position="1"/>
        <end position="22"/>
    </location>
</feature>
<protein>
    <submittedName>
        <fullName evidence="2">Uncharacterized protein</fullName>
    </submittedName>
</protein>
<gene>
    <name evidence="2" type="ORF">LCGC14_2679740</name>
</gene>